<keyword evidence="2" id="KW-1185">Reference proteome</keyword>
<dbReference type="PANTHER" id="PTHR11439:SF524">
    <property type="entry name" value="RNA-DIRECTED DNA POLYMERASE, PROTEIN KINASE RLK-PELLE-DLSV FAMILY"/>
    <property type="match status" value="1"/>
</dbReference>
<name>A0ABQ4YVA5_9ASTR</name>
<organism evidence="1 2">
    <name type="scientific">Tanacetum coccineum</name>
    <dbReference type="NCBI Taxonomy" id="301880"/>
    <lineage>
        <taxon>Eukaryota</taxon>
        <taxon>Viridiplantae</taxon>
        <taxon>Streptophyta</taxon>
        <taxon>Embryophyta</taxon>
        <taxon>Tracheophyta</taxon>
        <taxon>Spermatophyta</taxon>
        <taxon>Magnoliopsida</taxon>
        <taxon>eudicotyledons</taxon>
        <taxon>Gunneridae</taxon>
        <taxon>Pentapetalae</taxon>
        <taxon>asterids</taxon>
        <taxon>campanulids</taxon>
        <taxon>Asterales</taxon>
        <taxon>Asteraceae</taxon>
        <taxon>Asteroideae</taxon>
        <taxon>Anthemideae</taxon>
        <taxon>Anthemidinae</taxon>
        <taxon>Tanacetum</taxon>
    </lineage>
</organism>
<evidence type="ECO:0000313" key="1">
    <source>
        <dbReference type="EMBL" id="GJS81749.1"/>
    </source>
</evidence>
<reference evidence="1" key="1">
    <citation type="journal article" date="2022" name="Int. J. Mol. Sci.">
        <title>Draft Genome of Tanacetum Coccineum: Genomic Comparison of Closely Related Tanacetum-Family Plants.</title>
        <authorList>
            <person name="Yamashiro T."/>
            <person name="Shiraishi A."/>
            <person name="Nakayama K."/>
            <person name="Satake H."/>
        </authorList>
    </citation>
    <scope>NUCLEOTIDE SEQUENCE</scope>
</reference>
<protein>
    <submittedName>
        <fullName evidence="1">Ribonuclease H-like domain-containing protein</fullName>
    </submittedName>
</protein>
<dbReference type="PANTHER" id="PTHR11439">
    <property type="entry name" value="GAG-POL-RELATED RETROTRANSPOSON"/>
    <property type="match status" value="1"/>
</dbReference>
<dbReference type="EMBL" id="BQNB010010771">
    <property type="protein sequence ID" value="GJS81749.1"/>
    <property type="molecule type" value="Genomic_DNA"/>
</dbReference>
<evidence type="ECO:0000313" key="2">
    <source>
        <dbReference type="Proteomes" id="UP001151760"/>
    </source>
</evidence>
<comment type="caution">
    <text evidence="1">The sequence shown here is derived from an EMBL/GenBank/DDBJ whole genome shotgun (WGS) entry which is preliminary data.</text>
</comment>
<proteinExistence type="predicted"/>
<gene>
    <name evidence="1" type="ORF">Tco_0748290</name>
</gene>
<reference evidence="1" key="2">
    <citation type="submission" date="2022-01" db="EMBL/GenBank/DDBJ databases">
        <authorList>
            <person name="Yamashiro T."/>
            <person name="Shiraishi A."/>
            <person name="Satake H."/>
            <person name="Nakayama K."/>
        </authorList>
    </citation>
    <scope>NUCLEOTIDE SEQUENCE</scope>
</reference>
<accession>A0ABQ4YVA5</accession>
<dbReference type="Proteomes" id="UP001151760">
    <property type="component" value="Unassembled WGS sequence"/>
</dbReference>
<sequence>MISMKNEGTAKVFEGTEEVHEGTEEVQESTAQVHEGTAQVNEGTAEVNESTAEKIKVPLLFVKVPLVLSDILEHTACFIRYRMRVLIIPFSRRTPIDTEKKLGPEGSPVTDPTLYRRALPMHFIHQNHLNAMKRVLRYLRGTTDLGLQLLRSTTSQLIAYFLMLDWQTTLSRSSAEAEYHGVANDVAETSWIRNLFRELHTPLYQQRPLVYAKSFADIRSTQSEWSDIIHEMSSMGNGNNIGILVRRLVFAACGYYIWQERNERIFKDERNKSNDVFNVIVENLKCKLLSITVKDSNAMRRMKKPGMYLAKDSKLVLWGYEYRRWLIHWI</sequence>